<feature type="transmembrane region" description="Helical" evidence="2">
    <location>
        <begin position="559"/>
        <end position="580"/>
    </location>
</feature>
<evidence type="ECO:0000313" key="3">
    <source>
        <dbReference type="EMBL" id="KAF6824126.1"/>
    </source>
</evidence>
<feature type="transmembrane region" description="Helical" evidence="2">
    <location>
        <begin position="134"/>
        <end position="152"/>
    </location>
</feature>
<keyword evidence="2" id="KW-0812">Transmembrane</keyword>
<feature type="region of interest" description="Disordered" evidence="1">
    <location>
        <begin position="1"/>
        <end position="42"/>
    </location>
</feature>
<evidence type="ECO:0000256" key="1">
    <source>
        <dbReference type="SAM" id="MobiDB-lite"/>
    </source>
</evidence>
<reference evidence="3" key="1">
    <citation type="journal article" date="2020" name="Phytopathology">
        <title>Genome Sequence Resources of Colletotrichum truncatum, C. plurivorum, C. musicola, and C. sojae: Four Species Pathogenic to Soybean (Glycine max).</title>
        <authorList>
            <person name="Rogerio F."/>
            <person name="Boufleur T.R."/>
            <person name="Ciampi-Guillardi M."/>
            <person name="Sukno S.A."/>
            <person name="Thon M.R."/>
            <person name="Massola Junior N.S."/>
            <person name="Baroncelli R."/>
        </authorList>
    </citation>
    <scope>NUCLEOTIDE SEQUENCE</scope>
    <source>
        <strain evidence="3">LFN0074</strain>
    </source>
</reference>
<keyword evidence="4" id="KW-1185">Reference proteome</keyword>
<proteinExistence type="predicted"/>
<feature type="transmembrane region" description="Helical" evidence="2">
    <location>
        <begin position="1141"/>
        <end position="1162"/>
    </location>
</feature>
<dbReference type="PANTHER" id="PTHR37544">
    <property type="entry name" value="SPRAY-RELATED"/>
    <property type="match status" value="1"/>
</dbReference>
<dbReference type="PANTHER" id="PTHR37544:SF3">
    <property type="entry name" value="SPRAY"/>
    <property type="match status" value="1"/>
</dbReference>
<feature type="transmembrane region" description="Helical" evidence="2">
    <location>
        <begin position="644"/>
        <end position="661"/>
    </location>
</feature>
<sequence>MATRNEHPGMAAQGSPSPFFDDYRPTPTRYGSDDRAPAGYDESPFEYRGIEGHKKDPAHRTLLTERAITSDSVFGTRVSGPASEHATWRPIWLQPAVLGVFVLVFAACTAALPAMYSYSENNGGLVKTRASLVYLWRFGPTAILTIIAIFWARVELQAIRYMPWIALRRTEKAQDAADIYCLDFTSMISPFILYRSLTRKHYLVSIVAVASLILKVLIVLAPGLYSLASETVVEPVPVQVLDGFNTTTPGPGITETSAYYIAKALDSFDMRRPFGVDEDVAYQTFRHRNGTVRGTARSPLSVTVDGYVARMRCLKMRDYSAPPPTPDNMTGNYWTWNADLRFEGCDTAVPLFTDRVMWVKPTRPGKTIGNWVIRPGIAAQYRCPNLPQQHNQSVYYGALYGPSAANSSRPDFLHVAAVLCTSESYVTPVSVVDDGISPNVSVFTNQEQRPVAADLWNLMAVSMPDTGGSWSNSSTTGVIHGPVQAMMKFAGDSLGTGGNVSDPGLYTNDMLYDSVMNMSRILAPLIGHFRLREDGDEASRSVVSGTTIAYIDKLVVNQWVSLTMTVLFGLLAIMASFVLLRYAGWTAVWHRDPATILGGMLYFRSNGALADSVARHAAAEPDGEISNWNQCKDTPLVLRTWTRGLAAFCAVGIIAGLLATLRISQESRGLATVDEQGYLHLLWTSVPALVMLGIALYVGCCDWAYRSLAPLSRLSTGPRGAKDLDISMLDTLGLRALYLSLRMRFYIVTLSQLLAIVCGFLTTLVSVVFAVETVPGSEPVQLQQQTWFGSREIGRGLDGLSLSRDNRQALSSLVLRRQDAALTYPRNTYDDLVFPVLGGLDSVPSSQNLSIELVVPAARLHPTCVKLSSPEDYQTSLSSFVEEDTFYQAQINQTFTCPNGTKSQLTSPQSFSAATNRLGTSYLADVLASPGNPRSVNVTCGLKLTSEQAEYSKWRIQTYVWGEFSKDRNAFTHLAMWRCNYTWVEVPTRVSLSYVEGEWVLDPERPPRPEPSGSGNPRPWTPPLDVPHVNDDFTSRGVGDVYPQVKLSDPLAGDMDEQFKVLVEPYGSIPLSALREPGRDEEVLRGLQHNYAFVAAQLVNIENRYKMDESSRDSGPPTGGLPDLDAVVTDAGRRRLVQNAVITYILVGVLGAVAAANLWALASAAVRRIRGWPLPLDVDVRGLAPDDFHSMTAEVALLQGSNALGHMPEHTHLMDAQEIYGRLAGLDFRMGWFRRAADGGRSYTIGVMGDDGFEFVGDRRDGESDVL</sequence>
<dbReference type="EMBL" id="WIGM01000478">
    <property type="protein sequence ID" value="KAF6824126.1"/>
    <property type="molecule type" value="Genomic_DNA"/>
</dbReference>
<feature type="transmembrane region" description="Helical" evidence="2">
    <location>
        <begin position="745"/>
        <end position="771"/>
    </location>
</feature>
<evidence type="ECO:0000256" key="2">
    <source>
        <dbReference type="SAM" id="Phobius"/>
    </source>
</evidence>
<dbReference type="InterPro" id="IPR021840">
    <property type="entry name" value="DUF3433"/>
</dbReference>
<feature type="transmembrane region" description="Helical" evidence="2">
    <location>
        <begin position="681"/>
        <end position="705"/>
    </location>
</feature>
<name>A0A8H6K4J5_9PEZI</name>
<organism evidence="3 4">
    <name type="scientific">Colletotrichum musicola</name>
    <dbReference type="NCBI Taxonomy" id="2175873"/>
    <lineage>
        <taxon>Eukaryota</taxon>
        <taxon>Fungi</taxon>
        <taxon>Dikarya</taxon>
        <taxon>Ascomycota</taxon>
        <taxon>Pezizomycotina</taxon>
        <taxon>Sordariomycetes</taxon>
        <taxon>Hypocreomycetidae</taxon>
        <taxon>Glomerellales</taxon>
        <taxon>Glomerellaceae</taxon>
        <taxon>Colletotrichum</taxon>
        <taxon>Colletotrichum orchidearum species complex</taxon>
    </lineage>
</organism>
<feature type="region of interest" description="Disordered" evidence="1">
    <location>
        <begin position="1001"/>
        <end position="1026"/>
    </location>
</feature>
<dbReference type="Proteomes" id="UP000639643">
    <property type="component" value="Unassembled WGS sequence"/>
</dbReference>
<keyword evidence="2" id="KW-1133">Transmembrane helix</keyword>
<evidence type="ECO:0000313" key="4">
    <source>
        <dbReference type="Proteomes" id="UP000639643"/>
    </source>
</evidence>
<dbReference type="OrthoDB" id="5332281at2759"/>
<comment type="caution">
    <text evidence="3">The sequence shown here is derived from an EMBL/GenBank/DDBJ whole genome shotgun (WGS) entry which is preliminary data.</text>
</comment>
<feature type="transmembrane region" description="Helical" evidence="2">
    <location>
        <begin position="91"/>
        <end position="114"/>
    </location>
</feature>
<gene>
    <name evidence="3" type="ORF">CMUS01_10396</name>
</gene>
<feature type="transmembrane region" description="Helical" evidence="2">
    <location>
        <begin position="202"/>
        <end position="225"/>
    </location>
</feature>
<dbReference type="Pfam" id="PF11915">
    <property type="entry name" value="DUF3433"/>
    <property type="match status" value="2"/>
</dbReference>
<dbReference type="AlphaFoldDB" id="A0A8H6K4J5"/>
<protein>
    <submittedName>
        <fullName evidence="3">Uncharacterized protein</fullName>
    </submittedName>
</protein>
<accession>A0A8H6K4J5</accession>
<keyword evidence="2" id="KW-0472">Membrane</keyword>